<dbReference type="GO" id="GO:0016491">
    <property type="term" value="F:oxidoreductase activity"/>
    <property type="evidence" value="ECO:0007669"/>
    <property type="project" value="UniProtKB-KW"/>
</dbReference>
<feature type="region of interest" description="Disordered" evidence="4">
    <location>
        <begin position="41"/>
        <end position="74"/>
    </location>
</feature>
<keyword evidence="2" id="KW-0560">Oxidoreductase</keyword>
<comment type="similarity">
    <text evidence="3">Belongs to the short-chain dehydrogenases/reductases (SDR) family. SDR65C subfamily.</text>
</comment>
<dbReference type="Pfam" id="PF00106">
    <property type="entry name" value="adh_short"/>
    <property type="match status" value="1"/>
</dbReference>
<evidence type="ECO:0000256" key="1">
    <source>
        <dbReference type="ARBA" id="ARBA00022857"/>
    </source>
</evidence>
<sequence>MSRTLKSTPLSLSSSSPFYSKTYAAPHPTLSFKLRESKSAHTNITNKSPLYSTKRFTSPQNMLHNSSSSSTRQNRWTLHGKTALVTGGTRGIGRAIVEELVGFGARVHTCCRNGSELDKCLEDWNDIWSGGMISGSVCDVSVGAQRQELMETVSLIFGGKLNILVNNVGTNIRKPTVEFTPEEFSTLMTTNFESAFHISQLAYPLLKTSGEGSVVFTSSVSGFVSLKSMSVHGATKGAINQLTKNLACEWAKDNIRSNAVAPWYIKTSMVEQVLSNKSYLEEVYDRTPLRRLGEATEVSALVAFLCLPASSYITGQIICIDGGMSVNGFFPSHGDLSAKRDFTTLLISKGKEVGEEKEQMAQADCNSSRDKRWLLHGMTALVTGGSKGLGHAVVEELAGLGATVHTCARTESVLDECLQQWKMKGFKVTGSVCDVTSETERQKLMSTVSSQFDGKLNILVNNVGTLYYHKTTDVTSEDISLDLNTNFVSAYHLCQLAHPLLKNSGAGNIVFMSSVAVVVSVSVSLYGATKGAINQLTKNLACEWAKDNIRTNSVAPWLIKTPLVEDVNNVGTLYYQKTTDVTSKDISLYLNTNFVSAYHLCQLAHPLLKNSGAGNIVFMSSVAGVVSVSVSLYGATKGAINQLTKNVACEWAKDNIRTNSVAPWLIKTPLVERDLENEMFLKAVEARTPMGRLGKPDEVSSLVAFLCMPAASYITGQVICVDGGFTVNERKDKEVGEEKEQMAQADCNSSRGQRWLLHGMTALVTGGSKGLGHAVVEELAGLGATVHTCARTESVLDECLQQWKMKGFKVTGSVCDVTSETERQKLMSTVSSQFDGKLNILVNNVGTLYYQKTTDVTSEDISLYLNTNFVSAYHLCQLAHPLLKNSGAGNIVFMSSVAGVVSVSVSIYGATKGAINQLTKNLACEWAKDNIRTNSVAPWLIKTPLVERDLENEMFLKAVESRTPMGRLEQPDEMSSLVAFLCMPAASYIPGQVICVDGGFTVNDLNLNQFVRDLNFLLLPYPGCIMENLLDPLTSLYQNNII</sequence>
<evidence type="ECO:0000256" key="4">
    <source>
        <dbReference type="SAM" id="MobiDB-lite"/>
    </source>
</evidence>
<dbReference type="InterPro" id="IPR045000">
    <property type="entry name" value="TR"/>
</dbReference>
<evidence type="ECO:0000313" key="5">
    <source>
        <dbReference type="EMBL" id="VFU53902.1"/>
    </source>
</evidence>
<reference evidence="5" key="1">
    <citation type="submission" date="2019-03" db="EMBL/GenBank/DDBJ databases">
        <authorList>
            <person name="Mank J."/>
            <person name="Almeida P."/>
        </authorList>
    </citation>
    <scope>NUCLEOTIDE SEQUENCE</scope>
    <source>
        <strain evidence="5">78183</strain>
    </source>
</reference>
<dbReference type="EMBL" id="CAADRP010001819">
    <property type="protein sequence ID" value="VFU53902.1"/>
    <property type="molecule type" value="Genomic_DNA"/>
</dbReference>
<name>A0A6N2MZT7_SALVM</name>
<dbReference type="Pfam" id="PF13561">
    <property type="entry name" value="adh_short_C2"/>
    <property type="match status" value="2"/>
</dbReference>
<dbReference type="Gene3D" id="3.40.50.720">
    <property type="entry name" value="NAD(P)-binding Rossmann-like Domain"/>
    <property type="match status" value="4"/>
</dbReference>
<dbReference type="FunFam" id="3.40.50.720:FF:000084">
    <property type="entry name" value="Short-chain dehydrogenase reductase"/>
    <property type="match status" value="4"/>
</dbReference>
<dbReference type="SUPFAM" id="SSF51735">
    <property type="entry name" value="NAD(P)-binding Rossmann-fold domains"/>
    <property type="match status" value="4"/>
</dbReference>
<evidence type="ECO:0000256" key="3">
    <source>
        <dbReference type="ARBA" id="ARBA00025714"/>
    </source>
</evidence>
<dbReference type="PRINTS" id="PR00080">
    <property type="entry name" value="SDRFAMILY"/>
</dbReference>
<dbReference type="PANTHER" id="PTHR42898:SF2">
    <property type="entry name" value="ENOYL-(ACYL CARRIER) REDUCTASE"/>
    <property type="match status" value="1"/>
</dbReference>
<organism evidence="5">
    <name type="scientific">Salix viminalis</name>
    <name type="common">Common osier</name>
    <name type="synonym">Basket willow</name>
    <dbReference type="NCBI Taxonomy" id="40686"/>
    <lineage>
        <taxon>Eukaryota</taxon>
        <taxon>Viridiplantae</taxon>
        <taxon>Streptophyta</taxon>
        <taxon>Embryophyta</taxon>
        <taxon>Tracheophyta</taxon>
        <taxon>Spermatophyta</taxon>
        <taxon>Magnoliopsida</taxon>
        <taxon>eudicotyledons</taxon>
        <taxon>Gunneridae</taxon>
        <taxon>Pentapetalae</taxon>
        <taxon>rosids</taxon>
        <taxon>fabids</taxon>
        <taxon>Malpighiales</taxon>
        <taxon>Salicaceae</taxon>
        <taxon>Saliceae</taxon>
        <taxon>Salix</taxon>
    </lineage>
</organism>
<dbReference type="InterPro" id="IPR020904">
    <property type="entry name" value="Sc_DH/Rdtase_CS"/>
</dbReference>
<dbReference type="InterPro" id="IPR036291">
    <property type="entry name" value="NAD(P)-bd_dom_sf"/>
</dbReference>
<evidence type="ECO:0000256" key="2">
    <source>
        <dbReference type="ARBA" id="ARBA00023002"/>
    </source>
</evidence>
<proteinExistence type="inferred from homology"/>
<dbReference type="AlphaFoldDB" id="A0A6N2MZT7"/>
<gene>
    <name evidence="5" type="ORF">SVIM_LOCUS374677</name>
</gene>
<dbReference type="InterPro" id="IPR002347">
    <property type="entry name" value="SDR_fam"/>
</dbReference>
<protein>
    <submittedName>
        <fullName evidence="5">Uncharacterized protein</fullName>
    </submittedName>
</protein>
<keyword evidence="1" id="KW-0521">NADP</keyword>
<dbReference type="PRINTS" id="PR00081">
    <property type="entry name" value="GDHRDH"/>
</dbReference>
<accession>A0A6N2MZT7</accession>
<dbReference type="PROSITE" id="PS00061">
    <property type="entry name" value="ADH_SHORT"/>
    <property type="match status" value="3"/>
</dbReference>
<dbReference type="PANTHER" id="PTHR42898">
    <property type="entry name" value="TROPINONE REDUCTASE"/>
    <property type="match status" value="1"/>
</dbReference>